<evidence type="ECO:0000313" key="2">
    <source>
        <dbReference type="Proteomes" id="UP000030645"/>
    </source>
</evidence>
<proteinExistence type="predicted"/>
<protein>
    <submittedName>
        <fullName evidence="1">Uncharacterized protein</fullName>
    </submittedName>
</protein>
<sequence length="53" mass="6042">MKTTVHRWTSLVAATSTQKNAQQSPVRASMSRYFLRFGPSWDELGKGSSLKRR</sequence>
<evidence type="ECO:0000313" key="1">
    <source>
        <dbReference type="EMBL" id="EXB89362.1"/>
    </source>
</evidence>
<dbReference type="Proteomes" id="UP000030645">
    <property type="component" value="Unassembled WGS sequence"/>
</dbReference>
<keyword evidence="2" id="KW-1185">Reference proteome</keyword>
<gene>
    <name evidence="1" type="ORF">L484_017328</name>
</gene>
<dbReference type="AlphaFoldDB" id="W9S582"/>
<name>W9S582_9ROSA</name>
<organism evidence="1 2">
    <name type="scientific">Morus notabilis</name>
    <dbReference type="NCBI Taxonomy" id="981085"/>
    <lineage>
        <taxon>Eukaryota</taxon>
        <taxon>Viridiplantae</taxon>
        <taxon>Streptophyta</taxon>
        <taxon>Embryophyta</taxon>
        <taxon>Tracheophyta</taxon>
        <taxon>Spermatophyta</taxon>
        <taxon>Magnoliopsida</taxon>
        <taxon>eudicotyledons</taxon>
        <taxon>Gunneridae</taxon>
        <taxon>Pentapetalae</taxon>
        <taxon>rosids</taxon>
        <taxon>fabids</taxon>
        <taxon>Rosales</taxon>
        <taxon>Moraceae</taxon>
        <taxon>Moreae</taxon>
        <taxon>Morus</taxon>
    </lineage>
</organism>
<dbReference type="EMBL" id="KE345006">
    <property type="protein sequence ID" value="EXB89362.1"/>
    <property type="molecule type" value="Genomic_DNA"/>
</dbReference>
<reference evidence="2" key="1">
    <citation type="submission" date="2013-01" db="EMBL/GenBank/DDBJ databases">
        <title>Draft Genome Sequence of a Mulberry Tree, Morus notabilis C.K. Schneid.</title>
        <authorList>
            <person name="He N."/>
            <person name="Zhao S."/>
        </authorList>
    </citation>
    <scope>NUCLEOTIDE SEQUENCE</scope>
</reference>
<accession>W9S582</accession>